<name>A0A424YID1_9FIRM</name>
<gene>
    <name evidence="2" type="ORF">D5R97_00940</name>
</gene>
<dbReference type="Gene3D" id="1.10.530.10">
    <property type="match status" value="1"/>
</dbReference>
<proteinExistence type="predicted"/>
<protein>
    <submittedName>
        <fullName evidence="2">Lytic transglycosylase domain-containing protein</fullName>
    </submittedName>
</protein>
<feature type="domain" description="Transglycosylase SLT" evidence="1">
    <location>
        <begin position="40"/>
        <end position="150"/>
    </location>
</feature>
<organism evidence="2 3">
    <name type="scientific">Candidatus Syntrophonatronum acetioxidans</name>
    <dbReference type="NCBI Taxonomy" id="1795816"/>
    <lineage>
        <taxon>Bacteria</taxon>
        <taxon>Bacillati</taxon>
        <taxon>Bacillota</taxon>
        <taxon>Clostridia</taxon>
        <taxon>Eubacteriales</taxon>
        <taxon>Syntrophomonadaceae</taxon>
        <taxon>Candidatus Syntrophonatronum</taxon>
    </lineage>
</organism>
<dbReference type="PANTHER" id="PTHR37423:SF2">
    <property type="entry name" value="MEMBRANE-BOUND LYTIC MUREIN TRANSGLYCOSYLASE C"/>
    <property type="match status" value="1"/>
</dbReference>
<dbReference type="EMBL" id="QZAA01000036">
    <property type="protein sequence ID" value="RQD78142.1"/>
    <property type="molecule type" value="Genomic_DNA"/>
</dbReference>
<sequence length="183" mass="21563">MIILKKRVLAWIIFFVFLIILLNSKYFLRVFYPIHYREEIEEYAEEFQVDPLLVASIIRVESKFKERAKSSKGAVGLMQLMPSTAEWVAPQAGIEDFESSMLYDPSKNIKIGTWYLSSLQEEFPGKLNVAIAAYNAGRGRVRQWLEFEVWDGKEENLSKIPYSETRNFVGKVLYYYRIYKKIY</sequence>
<dbReference type="InterPro" id="IPR008258">
    <property type="entry name" value="Transglycosylase_SLT_dom_1"/>
</dbReference>
<dbReference type="AlphaFoldDB" id="A0A424YID1"/>
<dbReference type="PANTHER" id="PTHR37423">
    <property type="entry name" value="SOLUBLE LYTIC MUREIN TRANSGLYCOSYLASE-RELATED"/>
    <property type="match status" value="1"/>
</dbReference>
<dbReference type="SUPFAM" id="SSF53955">
    <property type="entry name" value="Lysozyme-like"/>
    <property type="match status" value="1"/>
</dbReference>
<dbReference type="Pfam" id="PF01464">
    <property type="entry name" value="SLT"/>
    <property type="match status" value="1"/>
</dbReference>
<accession>A0A424YID1</accession>
<evidence type="ECO:0000259" key="1">
    <source>
        <dbReference type="Pfam" id="PF01464"/>
    </source>
</evidence>
<comment type="caution">
    <text evidence="2">The sequence shown here is derived from an EMBL/GenBank/DDBJ whole genome shotgun (WGS) entry which is preliminary data.</text>
</comment>
<dbReference type="Proteomes" id="UP000285138">
    <property type="component" value="Unassembled WGS sequence"/>
</dbReference>
<dbReference type="InterPro" id="IPR023346">
    <property type="entry name" value="Lysozyme-like_dom_sf"/>
</dbReference>
<reference evidence="2 3" key="1">
    <citation type="submission" date="2018-08" db="EMBL/GenBank/DDBJ databases">
        <title>The metabolism and importance of syntrophic acetate oxidation coupled to methane or sulfide production in haloalkaline environments.</title>
        <authorList>
            <person name="Timmers P.H.A."/>
            <person name="Vavourakis C.D."/>
            <person name="Sorokin D.Y."/>
            <person name="Sinninghe Damste J.S."/>
            <person name="Muyzer G."/>
            <person name="Stams A.J.M."/>
            <person name="Plugge C.M."/>
        </authorList>
    </citation>
    <scope>NUCLEOTIDE SEQUENCE [LARGE SCALE GENOMIC DNA]</scope>
    <source>
        <strain evidence="2">MSAO_Bac1</strain>
    </source>
</reference>
<evidence type="ECO:0000313" key="2">
    <source>
        <dbReference type="EMBL" id="RQD78142.1"/>
    </source>
</evidence>
<dbReference type="CDD" id="cd16896">
    <property type="entry name" value="LT_Slt70-like"/>
    <property type="match status" value="1"/>
</dbReference>
<evidence type="ECO:0000313" key="3">
    <source>
        <dbReference type="Proteomes" id="UP000285138"/>
    </source>
</evidence>